<dbReference type="GO" id="GO:0004113">
    <property type="term" value="F:2',3'-cyclic-nucleotide 3'-phosphodiesterase activity"/>
    <property type="evidence" value="ECO:0007669"/>
    <property type="project" value="InterPro"/>
</dbReference>
<dbReference type="EC" id="3.1.4.58" evidence="2"/>
<dbReference type="PANTHER" id="PTHR35561">
    <property type="entry name" value="RNA 2',3'-CYCLIC PHOSPHODIESTERASE"/>
    <property type="match status" value="1"/>
</dbReference>
<evidence type="ECO:0000313" key="3">
    <source>
        <dbReference type="EMBL" id="KRS13236.1"/>
    </source>
</evidence>
<dbReference type="Pfam" id="PF13563">
    <property type="entry name" value="2_5_RNA_ligase2"/>
    <property type="match status" value="1"/>
</dbReference>
<accession>A0A0T5NWC6</accession>
<reference evidence="3 4" key="1">
    <citation type="submission" date="2015-04" db="EMBL/GenBank/DDBJ databases">
        <title>The draft genome sequence of Roseovarius sp.R12b.</title>
        <authorList>
            <person name="Li G."/>
            <person name="Lai Q."/>
            <person name="Shao Z."/>
            <person name="Yan P."/>
        </authorList>
    </citation>
    <scope>NUCLEOTIDE SEQUENCE [LARGE SCALE GENOMIC DNA]</scope>
    <source>
        <strain evidence="3 4">R12B</strain>
    </source>
</reference>
<feature type="short sequence motif" description="HXTX 1" evidence="2">
    <location>
        <begin position="28"/>
        <end position="31"/>
    </location>
</feature>
<evidence type="ECO:0000256" key="1">
    <source>
        <dbReference type="ARBA" id="ARBA00022801"/>
    </source>
</evidence>
<dbReference type="Gene3D" id="3.90.1140.10">
    <property type="entry name" value="Cyclic phosphodiesterase"/>
    <property type="match status" value="1"/>
</dbReference>
<dbReference type="PANTHER" id="PTHR35561:SF1">
    <property type="entry name" value="RNA 2',3'-CYCLIC PHOSPHODIESTERASE"/>
    <property type="match status" value="1"/>
</dbReference>
<dbReference type="Proteomes" id="UP000051295">
    <property type="component" value="Unassembled WGS sequence"/>
</dbReference>
<gene>
    <name evidence="3" type="ORF">XM53_07445</name>
</gene>
<keyword evidence="1 2" id="KW-0378">Hydrolase</keyword>
<sequence length="170" mass="18905">MEEAAIEALLPVQEALRQGRLVDEENLHLTLAFLDDQPEDVLAELDAALQDIRVSPWEMEFTGVEAKGGRRPALVWADVAKAEPLRQLHDKVRSAARLAGIDLPRERFRPHVTLARFPRSRSVDTGRLAAFLGAWGGFRAGPFAVERFCLYGSTLTPEGPIYDVLADYPL</sequence>
<dbReference type="GO" id="GO:0008664">
    <property type="term" value="F:RNA 2',3'-cyclic 3'-phosphodiesterase activity"/>
    <property type="evidence" value="ECO:0007669"/>
    <property type="project" value="UniProtKB-EC"/>
</dbReference>
<comment type="catalytic activity">
    <reaction evidence="2">
        <text>a 3'-end 2',3'-cyclophospho-ribonucleotide-RNA + H2O = a 3'-end 2'-phospho-ribonucleotide-RNA + H(+)</text>
        <dbReference type="Rhea" id="RHEA:11828"/>
        <dbReference type="Rhea" id="RHEA-COMP:10464"/>
        <dbReference type="Rhea" id="RHEA-COMP:17353"/>
        <dbReference type="ChEBI" id="CHEBI:15377"/>
        <dbReference type="ChEBI" id="CHEBI:15378"/>
        <dbReference type="ChEBI" id="CHEBI:83064"/>
        <dbReference type="ChEBI" id="CHEBI:173113"/>
        <dbReference type="EC" id="3.1.4.58"/>
    </reaction>
</comment>
<dbReference type="SUPFAM" id="SSF55144">
    <property type="entry name" value="LigT-like"/>
    <property type="match status" value="1"/>
</dbReference>
<organism evidence="3 4">
    <name type="scientific">Roseovarius atlanticus</name>
    <dbReference type="NCBI Taxonomy" id="1641875"/>
    <lineage>
        <taxon>Bacteria</taxon>
        <taxon>Pseudomonadati</taxon>
        <taxon>Pseudomonadota</taxon>
        <taxon>Alphaproteobacteria</taxon>
        <taxon>Rhodobacterales</taxon>
        <taxon>Roseobacteraceae</taxon>
        <taxon>Roseovarius</taxon>
    </lineage>
</organism>
<comment type="function">
    <text evidence="2">Hydrolyzes RNA 2',3'-cyclic phosphodiester to an RNA 2'-phosphomonoester.</text>
</comment>
<dbReference type="EMBL" id="LAXJ01000007">
    <property type="protein sequence ID" value="KRS13236.1"/>
    <property type="molecule type" value="Genomic_DNA"/>
</dbReference>
<name>A0A0T5NWC6_9RHOB</name>
<dbReference type="InterPro" id="IPR004175">
    <property type="entry name" value="RNA_CPDase"/>
</dbReference>
<comment type="similarity">
    <text evidence="2">Belongs to the 2H phosphoesterase superfamily. ThpR family.</text>
</comment>
<proteinExistence type="inferred from homology"/>
<feature type="active site" description="Proton donor" evidence="2">
    <location>
        <position position="28"/>
    </location>
</feature>
<dbReference type="HAMAP" id="MF_01940">
    <property type="entry name" value="RNA_CPDase"/>
    <property type="match status" value="1"/>
</dbReference>
<evidence type="ECO:0000313" key="4">
    <source>
        <dbReference type="Proteomes" id="UP000051295"/>
    </source>
</evidence>
<dbReference type="STRING" id="1641875.XM53_07445"/>
<feature type="active site" description="Proton acceptor" evidence="2">
    <location>
        <position position="111"/>
    </location>
</feature>
<dbReference type="PATRIC" id="fig|1641875.4.peg.3886"/>
<dbReference type="AlphaFoldDB" id="A0A0T5NWC6"/>
<protein>
    <recommendedName>
        <fullName evidence="2">RNA 2',3'-cyclic phosphodiesterase</fullName>
        <shortName evidence="2">RNA 2',3'-CPDase</shortName>
        <ecNumber evidence="2">3.1.4.58</ecNumber>
    </recommendedName>
</protein>
<dbReference type="InterPro" id="IPR009097">
    <property type="entry name" value="Cyclic_Pdiesterase"/>
</dbReference>
<evidence type="ECO:0000256" key="2">
    <source>
        <dbReference type="HAMAP-Rule" id="MF_01940"/>
    </source>
</evidence>
<feature type="short sequence motif" description="HXTX 2" evidence="2">
    <location>
        <begin position="111"/>
        <end position="114"/>
    </location>
</feature>
<dbReference type="NCBIfam" id="TIGR02258">
    <property type="entry name" value="2_5_ligase"/>
    <property type="match status" value="1"/>
</dbReference>
<comment type="caution">
    <text evidence="3">The sequence shown here is derived from an EMBL/GenBank/DDBJ whole genome shotgun (WGS) entry which is preliminary data.</text>
</comment>
<keyword evidence="4" id="KW-1185">Reference proteome</keyword>